<evidence type="ECO:0000256" key="4">
    <source>
        <dbReference type="ARBA" id="ARBA00014428"/>
    </source>
</evidence>
<evidence type="ECO:0000256" key="10">
    <source>
        <dbReference type="HAMAP-Rule" id="MF_00120"/>
    </source>
</evidence>
<name>A0A077AVH9_9PROT</name>
<keyword evidence="8 10" id="KW-0648">Protein biosynthesis</keyword>
<dbReference type="InterPro" id="IPR000120">
    <property type="entry name" value="Amidase"/>
</dbReference>
<dbReference type="RefSeq" id="WP_038463930.1">
    <property type="nucleotide sequence ID" value="NZ_CP008941.1"/>
</dbReference>
<dbReference type="InterPro" id="IPR020556">
    <property type="entry name" value="Amidase_CS"/>
</dbReference>
<dbReference type="OrthoDB" id="9811471at2"/>
<feature type="domain" description="Amidase" evidence="11">
    <location>
        <begin position="27"/>
        <end position="472"/>
    </location>
</feature>
<dbReference type="HOGENOM" id="CLU_009600_0_3_5"/>
<dbReference type="PANTHER" id="PTHR11895:SF151">
    <property type="entry name" value="GLUTAMYL-TRNA(GLN) AMIDOTRANSFERASE SUBUNIT A"/>
    <property type="match status" value="1"/>
</dbReference>
<dbReference type="STRING" id="91604.ID47_03735"/>
<dbReference type="HAMAP" id="MF_00120">
    <property type="entry name" value="GatA"/>
    <property type="match status" value="1"/>
</dbReference>
<evidence type="ECO:0000256" key="7">
    <source>
        <dbReference type="ARBA" id="ARBA00022840"/>
    </source>
</evidence>
<evidence type="ECO:0000313" key="13">
    <source>
        <dbReference type="Proteomes" id="UP000028926"/>
    </source>
</evidence>
<keyword evidence="13" id="KW-1185">Reference proteome</keyword>
<evidence type="ECO:0000256" key="3">
    <source>
        <dbReference type="ARBA" id="ARBA00012739"/>
    </source>
</evidence>
<keyword evidence="6 10" id="KW-0547">Nucleotide-binding</keyword>
<dbReference type="Pfam" id="PF01425">
    <property type="entry name" value="Amidase"/>
    <property type="match status" value="1"/>
</dbReference>
<feature type="active site" description="Charge relay system" evidence="10">
    <location>
        <position position="80"/>
    </location>
</feature>
<feature type="active site" description="Acyl-ester intermediate" evidence="10">
    <location>
        <position position="185"/>
    </location>
</feature>
<evidence type="ECO:0000313" key="12">
    <source>
        <dbReference type="EMBL" id="AIK96044.1"/>
    </source>
</evidence>
<dbReference type="GO" id="GO:0005524">
    <property type="term" value="F:ATP binding"/>
    <property type="evidence" value="ECO:0007669"/>
    <property type="project" value="UniProtKB-KW"/>
</dbReference>
<dbReference type="GO" id="GO:0016740">
    <property type="term" value="F:transferase activity"/>
    <property type="evidence" value="ECO:0007669"/>
    <property type="project" value="UniProtKB-KW"/>
</dbReference>
<comment type="similarity">
    <text evidence="1 10">Belongs to the amidase family. GatA subfamily.</text>
</comment>
<accession>A0A077AVH9</accession>
<reference evidence="12 13" key="1">
    <citation type="submission" date="2014-07" db="EMBL/GenBank/DDBJ databases">
        <title>Comparative genomic insights into amoeba endosymbionts belonging to the families of Holosporaceae and Candidatus Midichloriaceae within Rickettsiales.</title>
        <authorList>
            <person name="Wang Z."/>
            <person name="Wu M."/>
        </authorList>
    </citation>
    <scope>NUCLEOTIDE SEQUENCE [LARGE SCALE GENOMIC DNA]</scope>
    <source>
        <strain evidence="12">PRA3</strain>
    </source>
</reference>
<feature type="active site" description="Charge relay system" evidence="10">
    <location>
        <position position="161"/>
    </location>
</feature>
<protein>
    <recommendedName>
        <fullName evidence="4 10">Glutamyl-tRNA(Gln) amidotransferase subunit A</fullName>
        <shortName evidence="10">Glu-ADT subunit A</shortName>
        <ecNumber evidence="3 10">6.3.5.7</ecNumber>
    </recommendedName>
</protein>
<proteinExistence type="inferred from homology"/>
<keyword evidence="5 10" id="KW-0436">Ligase</keyword>
<dbReference type="GO" id="GO:0030956">
    <property type="term" value="C:glutamyl-tRNA(Gln) amidotransferase complex"/>
    <property type="evidence" value="ECO:0007669"/>
    <property type="project" value="InterPro"/>
</dbReference>
<dbReference type="KEGG" id="paca:ID47_03735"/>
<comment type="catalytic activity">
    <reaction evidence="9 10">
        <text>L-glutamyl-tRNA(Gln) + L-glutamine + ATP + H2O = L-glutaminyl-tRNA(Gln) + L-glutamate + ADP + phosphate + H(+)</text>
        <dbReference type="Rhea" id="RHEA:17521"/>
        <dbReference type="Rhea" id="RHEA-COMP:9681"/>
        <dbReference type="Rhea" id="RHEA-COMP:9684"/>
        <dbReference type="ChEBI" id="CHEBI:15377"/>
        <dbReference type="ChEBI" id="CHEBI:15378"/>
        <dbReference type="ChEBI" id="CHEBI:29985"/>
        <dbReference type="ChEBI" id="CHEBI:30616"/>
        <dbReference type="ChEBI" id="CHEBI:43474"/>
        <dbReference type="ChEBI" id="CHEBI:58359"/>
        <dbReference type="ChEBI" id="CHEBI:78520"/>
        <dbReference type="ChEBI" id="CHEBI:78521"/>
        <dbReference type="ChEBI" id="CHEBI:456216"/>
        <dbReference type="EC" id="6.3.5.7"/>
    </reaction>
</comment>
<dbReference type="GO" id="GO:0006412">
    <property type="term" value="P:translation"/>
    <property type="evidence" value="ECO:0007669"/>
    <property type="project" value="UniProtKB-UniRule"/>
</dbReference>
<evidence type="ECO:0000256" key="6">
    <source>
        <dbReference type="ARBA" id="ARBA00022741"/>
    </source>
</evidence>
<keyword evidence="7 10" id="KW-0067">ATP-binding</keyword>
<organism evidence="12 13">
    <name type="scientific">Candidatus Odyssella acanthamoebae</name>
    <dbReference type="NCBI Taxonomy" id="91604"/>
    <lineage>
        <taxon>Bacteria</taxon>
        <taxon>Pseudomonadati</taxon>
        <taxon>Pseudomonadota</taxon>
        <taxon>Alphaproteobacteria</taxon>
        <taxon>Holosporales</taxon>
        <taxon>Candidatus Paracaedibacteraceae</taxon>
        <taxon>Candidatus Odyssella</taxon>
    </lineage>
</organism>
<dbReference type="InterPro" id="IPR023631">
    <property type="entry name" value="Amidase_dom"/>
</dbReference>
<dbReference type="InterPro" id="IPR036928">
    <property type="entry name" value="AS_sf"/>
</dbReference>
<dbReference type="EMBL" id="CP008941">
    <property type="protein sequence ID" value="AIK96044.1"/>
    <property type="molecule type" value="Genomic_DNA"/>
</dbReference>
<dbReference type="NCBIfam" id="TIGR00132">
    <property type="entry name" value="gatA"/>
    <property type="match status" value="1"/>
</dbReference>
<sequence>MTKTNLTELTLTEAKDGLARKEFSALELTQAFIEAMEQNRHLNAYVTETPELALEQAKASDARLAAGNAGKLEGLPLAIKDLYCTKGVKTTASSKMLHNFVPQYESTVTQNLWNEGAVMLGKVAMDEFAMGSSNTTSYYGNVISPWKEKDRPEKELCPGGSSGGSAAAVAGRLALAATASDTGGSIRQPAAFTGLVGIKPTYGLCSRRGMIAYASSLDQAGPLTHTVKDAALMLEVMAGHDPLDSTSLNVEIPNFSSLLKSDLKGLKIGVPKEYIEGLGDEMLAEVNKGIEWAKSQGATIHEVSLPMTSYALPAYYVISPAEASSNLARYDGVRYGLRVEGSTLDELYENTRREGFGMEVRRRIMIGTYVLSAGYYDAYYLKAQRVRTLIQKDFERVFKEVDLLLTPTTPGSAFALDEKPTDPVHMYLQDIYTVTVNLANLPGIAIPSGLDQQGLPLSLQLIGPRLSEQRLLNAALALEECAGFSSLVKDLRKAA</sequence>
<comment type="subunit">
    <text evidence="2 10">Heterotrimer of A, B and C subunits.</text>
</comment>
<dbReference type="GO" id="GO:0050567">
    <property type="term" value="F:glutaminyl-tRNA synthase (glutamine-hydrolyzing) activity"/>
    <property type="evidence" value="ECO:0007669"/>
    <property type="project" value="UniProtKB-UniRule"/>
</dbReference>
<dbReference type="PANTHER" id="PTHR11895">
    <property type="entry name" value="TRANSAMIDASE"/>
    <property type="match status" value="1"/>
</dbReference>
<dbReference type="EC" id="6.3.5.7" evidence="3 10"/>
<dbReference type="Gene3D" id="3.90.1300.10">
    <property type="entry name" value="Amidase signature (AS) domain"/>
    <property type="match status" value="1"/>
</dbReference>
<dbReference type="AlphaFoldDB" id="A0A077AVH9"/>
<dbReference type="SUPFAM" id="SSF75304">
    <property type="entry name" value="Amidase signature (AS) enzymes"/>
    <property type="match status" value="1"/>
</dbReference>
<gene>
    <name evidence="10 12" type="primary">gatA</name>
    <name evidence="12" type="ORF">ID47_03735</name>
</gene>
<dbReference type="InterPro" id="IPR004412">
    <property type="entry name" value="GatA"/>
</dbReference>
<evidence type="ECO:0000256" key="1">
    <source>
        <dbReference type="ARBA" id="ARBA00008069"/>
    </source>
</evidence>
<evidence type="ECO:0000259" key="11">
    <source>
        <dbReference type="Pfam" id="PF01425"/>
    </source>
</evidence>
<dbReference type="PROSITE" id="PS00571">
    <property type="entry name" value="AMIDASES"/>
    <property type="match status" value="1"/>
</dbReference>
<keyword evidence="12" id="KW-0808">Transferase</keyword>
<comment type="function">
    <text evidence="10">Allows the formation of correctly charged Gln-tRNA(Gln) through the transamidation of misacylated Glu-tRNA(Gln) in organisms which lack glutaminyl-tRNA synthetase. The reaction takes place in the presence of glutamine and ATP through an activated gamma-phospho-Glu-tRNA(Gln).</text>
</comment>
<evidence type="ECO:0000256" key="8">
    <source>
        <dbReference type="ARBA" id="ARBA00022917"/>
    </source>
</evidence>
<dbReference type="eggNOG" id="COG0154">
    <property type="taxonomic scope" value="Bacteria"/>
</dbReference>
<evidence type="ECO:0000256" key="2">
    <source>
        <dbReference type="ARBA" id="ARBA00011123"/>
    </source>
</evidence>
<dbReference type="Proteomes" id="UP000028926">
    <property type="component" value="Chromosome"/>
</dbReference>
<evidence type="ECO:0000256" key="5">
    <source>
        <dbReference type="ARBA" id="ARBA00022598"/>
    </source>
</evidence>
<evidence type="ECO:0000256" key="9">
    <source>
        <dbReference type="ARBA" id="ARBA00047407"/>
    </source>
</evidence>